<evidence type="ECO:0000259" key="1">
    <source>
        <dbReference type="Pfam" id="PF13590"/>
    </source>
</evidence>
<dbReference type="Pfam" id="PF13590">
    <property type="entry name" value="DUF4136"/>
    <property type="match status" value="1"/>
</dbReference>
<dbReference type="RefSeq" id="WP_228229607.1">
    <property type="nucleotide sequence ID" value="NZ_JAJGMW010000007.1"/>
</dbReference>
<protein>
    <submittedName>
        <fullName evidence="2">DUF4136 domain-containing protein</fullName>
    </submittedName>
</protein>
<dbReference type="InterPro" id="IPR025411">
    <property type="entry name" value="DUF4136"/>
</dbReference>
<gene>
    <name evidence="2" type="ORF">LLW17_07365</name>
</gene>
<proteinExistence type="predicted"/>
<accession>A0ABS8GRY0</accession>
<reference evidence="2 3" key="1">
    <citation type="submission" date="2021-11" db="EMBL/GenBank/DDBJ databases">
        <title>Seasonal and diel survey of microbial diversity of the Tyrrhenian coast.</title>
        <authorList>
            <person name="Gattoni G."/>
            <person name="Corral P."/>
        </authorList>
    </citation>
    <scope>NUCLEOTIDE SEQUENCE [LARGE SCALE GENOMIC DNA]</scope>
    <source>
        <strain evidence="2 3">Mr9</strain>
    </source>
</reference>
<evidence type="ECO:0000313" key="3">
    <source>
        <dbReference type="Proteomes" id="UP001197770"/>
    </source>
</evidence>
<name>A0ABS8GRY0_9FLAO</name>
<dbReference type="PROSITE" id="PS51257">
    <property type="entry name" value="PROKAR_LIPOPROTEIN"/>
    <property type="match status" value="1"/>
</dbReference>
<dbReference type="Gene3D" id="3.30.160.670">
    <property type="match status" value="1"/>
</dbReference>
<evidence type="ECO:0000313" key="2">
    <source>
        <dbReference type="EMBL" id="MCC4212531.1"/>
    </source>
</evidence>
<organism evidence="2 3">
    <name type="scientific">Leeuwenhoekiella parthenopeia</name>
    <dbReference type="NCBI Taxonomy" id="2890320"/>
    <lineage>
        <taxon>Bacteria</taxon>
        <taxon>Pseudomonadati</taxon>
        <taxon>Bacteroidota</taxon>
        <taxon>Flavobacteriia</taxon>
        <taxon>Flavobacteriales</taxon>
        <taxon>Flavobacteriaceae</taxon>
        <taxon>Leeuwenhoekiella</taxon>
    </lineage>
</organism>
<feature type="domain" description="DUF4136" evidence="1">
    <location>
        <begin position="21"/>
        <end position="171"/>
    </location>
</feature>
<dbReference type="EMBL" id="JAJGMW010000007">
    <property type="protein sequence ID" value="MCC4212531.1"/>
    <property type="molecule type" value="Genomic_DNA"/>
</dbReference>
<sequence length="173" mass="19232">MKHFFILLMAISLISCGSTRVDYDYDEEVNFNTYKTYNYMPDMQSGLSQLDLNRLMDAVDLIMQEKGFQKAEKPDLLVNITASQYREEPQNSVGIGVGNGTYGTGVSVGAGIPLGGSKEHQTITFDLVEAARDVLVWQAVSDSNIALNTNPQDRVSYYTKLANKVFEGFPPEQ</sequence>
<dbReference type="Proteomes" id="UP001197770">
    <property type="component" value="Unassembled WGS sequence"/>
</dbReference>
<keyword evidence="3" id="KW-1185">Reference proteome</keyword>
<comment type="caution">
    <text evidence="2">The sequence shown here is derived from an EMBL/GenBank/DDBJ whole genome shotgun (WGS) entry which is preliminary data.</text>
</comment>